<feature type="region of interest" description="Disordered" evidence="1">
    <location>
        <begin position="207"/>
        <end position="254"/>
    </location>
</feature>
<dbReference type="InterPro" id="IPR040256">
    <property type="entry name" value="At4g02000-like"/>
</dbReference>
<feature type="compositionally biased region" description="Polar residues" evidence="1">
    <location>
        <begin position="238"/>
        <end position="254"/>
    </location>
</feature>
<accession>A0ABQ7U5B1</accession>
<reference evidence="2 3" key="1">
    <citation type="journal article" date="2021" name="bioRxiv">
        <title>Chromosome-scale and haplotype-resolved genome assembly of a tetraploid potato cultivar.</title>
        <authorList>
            <person name="Sun H."/>
            <person name="Jiao W.-B."/>
            <person name="Krause K."/>
            <person name="Campoy J.A."/>
            <person name="Goel M."/>
            <person name="Folz-Donahue K."/>
            <person name="Kukat C."/>
            <person name="Huettel B."/>
            <person name="Schneeberger K."/>
        </authorList>
    </citation>
    <scope>NUCLEOTIDE SEQUENCE [LARGE SCALE GENOMIC DNA]</scope>
    <source>
        <strain evidence="2">SolTubOtavaFocal</strain>
        <tissue evidence="2">Leaves</tissue>
    </source>
</reference>
<comment type="caution">
    <text evidence="2">The sequence shown here is derived from an EMBL/GenBank/DDBJ whole genome shotgun (WGS) entry which is preliminary data.</text>
</comment>
<dbReference type="PANTHER" id="PTHR31286">
    <property type="entry name" value="GLYCINE-RICH CELL WALL STRUCTURAL PROTEIN 1.8-LIKE"/>
    <property type="match status" value="1"/>
</dbReference>
<evidence type="ECO:0008006" key="4">
    <source>
        <dbReference type="Google" id="ProtNLM"/>
    </source>
</evidence>
<evidence type="ECO:0000256" key="1">
    <source>
        <dbReference type="SAM" id="MobiDB-lite"/>
    </source>
</evidence>
<dbReference type="PANTHER" id="PTHR31286:SF179">
    <property type="entry name" value="RNASE H TYPE-1 DOMAIN-CONTAINING PROTEIN"/>
    <property type="match status" value="1"/>
</dbReference>
<protein>
    <recommendedName>
        <fullName evidence="4">DUF4283 domain-containing protein</fullName>
    </recommendedName>
</protein>
<proteinExistence type="predicted"/>
<dbReference type="EMBL" id="JAIVGD010000026">
    <property type="protein sequence ID" value="KAH0741526.1"/>
    <property type="molecule type" value="Genomic_DNA"/>
</dbReference>
<dbReference type="Proteomes" id="UP000826656">
    <property type="component" value="Unassembled WGS sequence"/>
</dbReference>
<evidence type="ECO:0000313" key="2">
    <source>
        <dbReference type="EMBL" id="KAH0741526.1"/>
    </source>
</evidence>
<name>A0ABQ7U5B1_SOLTU</name>
<gene>
    <name evidence="2" type="ORF">KY290_034569</name>
</gene>
<keyword evidence="3" id="KW-1185">Reference proteome</keyword>
<organism evidence="2 3">
    <name type="scientific">Solanum tuberosum</name>
    <name type="common">Potato</name>
    <dbReference type="NCBI Taxonomy" id="4113"/>
    <lineage>
        <taxon>Eukaryota</taxon>
        <taxon>Viridiplantae</taxon>
        <taxon>Streptophyta</taxon>
        <taxon>Embryophyta</taxon>
        <taxon>Tracheophyta</taxon>
        <taxon>Spermatophyta</taxon>
        <taxon>Magnoliopsida</taxon>
        <taxon>eudicotyledons</taxon>
        <taxon>Gunneridae</taxon>
        <taxon>Pentapetalae</taxon>
        <taxon>asterids</taxon>
        <taxon>lamiids</taxon>
        <taxon>Solanales</taxon>
        <taxon>Solanaceae</taxon>
        <taxon>Solanoideae</taxon>
        <taxon>Solaneae</taxon>
        <taxon>Solanum</taxon>
    </lineage>
</organism>
<evidence type="ECO:0000313" key="3">
    <source>
        <dbReference type="Proteomes" id="UP000826656"/>
    </source>
</evidence>
<sequence length="336" mass="38621">MRTLKWDPLFNLEEETSTAIAWIPFPSLPPNFFGKETVFSLAAVVGKPLQVDMATKNQTRPSYARVKGHDEPQCYVKHLKLHLARQNSDTREGDTGKKNLWQKELTEELETDANNDGNHIKGKEGHGRILEGEFEEDKFLEGKQYKGWRSKKKINQVWNKVRIITTNKFEALNGKEETDNLEQQHREISEGTKITTKQWVEDTFSVPSKTTHEEKDIEEAGNTNSNVEKVMNQREETSPNMGNQEARSDNSQRGIHTKLVDRKEEGIHTPTGLQLVHIQIDAALREVLEEQIKNIHDLDEEMKENIQQISRAGDLSEENTVQKGKEELSIIDIFRI</sequence>